<dbReference type="PANTHER" id="PTHR11081">
    <property type="entry name" value="FLAP ENDONUCLEASE FAMILY MEMBER"/>
    <property type="match status" value="1"/>
</dbReference>
<gene>
    <name evidence="6" type="primary">PARPA_07447.1 scaffold 27627</name>
</gene>
<keyword evidence="1" id="KW-0540">Nuclease</keyword>
<evidence type="ECO:0000313" key="7">
    <source>
        <dbReference type="Proteomes" id="UP000054107"/>
    </source>
</evidence>
<dbReference type="SUPFAM" id="SSF47807">
    <property type="entry name" value="5' to 3' exonuclease, C-terminal subdomain"/>
    <property type="match status" value="1"/>
</dbReference>
<evidence type="ECO:0000256" key="3">
    <source>
        <dbReference type="SAM" id="MobiDB-lite"/>
    </source>
</evidence>
<dbReference type="SMART" id="SM00485">
    <property type="entry name" value="XPGN"/>
    <property type="match status" value="1"/>
</dbReference>
<evidence type="ECO:0000313" key="6">
    <source>
        <dbReference type="EMBL" id="CEP13386.1"/>
    </source>
</evidence>
<dbReference type="AlphaFoldDB" id="A0A0B7NEL3"/>
<dbReference type="InterPro" id="IPR006086">
    <property type="entry name" value="XPG-I_dom"/>
</dbReference>
<dbReference type="GO" id="GO:0006281">
    <property type="term" value="P:DNA repair"/>
    <property type="evidence" value="ECO:0007669"/>
    <property type="project" value="UniProtKB-ARBA"/>
</dbReference>
<evidence type="ECO:0000259" key="4">
    <source>
        <dbReference type="SMART" id="SM00484"/>
    </source>
</evidence>
<dbReference type="Gene3D" id="1.10.150.20">
    <property type="entry name" value="5' to 3' exonuclease, C-terminal subdomain"/>
    <property type="match status" value="1"/>
</dbReference>
<dbReference type="CDD" id="cd09870">
    <property type="entry name" value="PIN_YEN1"/>
    <property type="match status" value="1"/>
</dbReference>
<evidence type="ECO:0000256" key="2">
    <source>
        <dbReference type="ARBA" id="ARBA00022801"/>
    </source>
</evidence>
<dbReference type="SUPFAM" id="SSF88723">
    <property type="entry name" value="PIN domain-like"/>
    <property type="match status" value="1"/>
</dbReference>
<sequence>MGITSLWKLIHSSERTLTLEQLSHEIYSKTGRRLRVAIDVALWVFQSKSSVVGDQSEIRSLFYRFNRLYELGIRPVFVFDGPKRPEYKRNKFINTIPLESVFRTNLITMIKLFGFSIWDSYGEAEAECAVLQRLGFVDAVYTGDSDVFLFGARRVIRQWPSKRHEPVPVYDLTWIFDSTNLDRSDLILIALLHGSDYDTKGTKGVGINVAGQLAKCHFHRELFDDIQLAGRIPLDDERVQHLFDDLTYELQHNSTKNMKRKHTGVVLDPKFPDFSIVIDFIHPLTNIQSDNLLILEKAKALKVNLETCREPDWQSLANFAQNAFKWPGDYVLKRFTSLLFPAFMTNRMRRKATAQSPNVCQRSSSSQKSNASAADGSSSQQTSLIDYFKPTARIHTADKPADIVQISAAKVIPDGNIKLYRVEWDRSCWEHFVQLLTPRLDFDIYKDAENVALLSQFVESDLNRDEDDQEVAAAVSAGTKKGADKKDMFDLVRRQWVDADDVHHKYPSLALQFQAKKRKATATSDGQTKLTSFLILPPKRIRSSYSNNTSH</sequence>
<reference evidence="6 7" key="1">
    <citation type="submission" date="2014-09" db="EMBL/GenBank/DDBJ databases">
        <authorList>
            <person name="Ellenberger Sabrina"/>
        </authorList>
    </citation>
    <scope>NUCLEOTIDE SEQUENCE [LARGE SCALE GENOMIC DNA]</scope>
    <source>
        <strain evidence="6 7">CBS 412.66</strain>
    </source>
</reference>
<evidence type="ECO:0008006" key="8">
    <source>
        <dbReference type="Google" id="ProtNLM"/>
    </source>
</evidence>
<dbReference type="Pfam" id="PF00867">
    <property type="entry name" value="XPG_I"/>
    <property type="match status" value="1"/>
</dbReference>
<evidence type="ECO:0000256" key="1">
    <source>
        <dbReference type="ARBA" id="ARBA00022722"/>
    </source>
</evidence>
<dbReference type="STRING" id="35722.A0A0B7NEL3"/>
<feature type="domain" description="XPG N-terminal" evidence="5">
    <location>
        <begin position="1"/>
        <end position="91"/>
    </location>
</feature>
<dbReference type="GO" id="GO:0017108">
    <property type="term" value="F:5'-flap endonuclease activity"/>
    <property type="evidence" value="ECO:0007669"/>
    <property type="project" value="TreeGrafter"/>
</dbReference>
<dbReference type="InterPro" id="IPR006085">
    <property type="entry name" value="XPG_DNA_repair_N"/>
</dbReference>
<dbReference type="InterPro" id="IPR036279">
    <property type="entry name" value="5-3_exonuclease_C_sf"/>
</dbReference>
<dbReference type="Pfam" id="PF00752">
    <property type="entry name" value="XPG_N"/>
    <property type="match status" value="1"/>
</dbReference>
<dbReference type="OrthoDB" id="3005703at2759"/>
<dbReference type="SMART" id="SM00484">
    <property type="entry name" value="XPGI"/>
    <property type="match status" value="1"/>
</dbReference>
<keyword evidence="2" id="KW-0378">Hydrolase</keyword>
<dbReference type="EMBL" id="LN729576">
    <property type="protein sequence ID" value="CEP13386.1"/>
    <property type="molecule type" value="Genomic_DNA"/>
</dbReference>
<feature type="region of interest" description="Disordered" evidence="3">
    <location>
        <begin position="353"/>
        <end position="378"/>
    </location>
</feature>
<dbReference type="PANTHER" id="PTHR11081:SF59">
    <property type="entry name" value="FI23547P1"/>
    <property type="match status" value="1"/>
</dbReference>
<dbReference type="Gene3D" id="3.40.50.1010">
    <property type="entry name" value="5'-nuclease"/>
    <property type="match status" value="2"/>
</dbReference>
<protein>
    <recommendedName>
        <fullName evidence="8">XPG-I domain-containing protein</fullName>
    </recommendedName>
</protein>
<name>A0A0B7NEL3_9FUNG</name>
<feature type="domain" description="XPG-I" evidence="4">
    <location>
        <begin position="111"/>
        <end position="181"/>
    </location>
</feature>
<keyword evidence="7" id="KW-1185">Reference proteome</keyword>
<feature type="compositionally biased region" description="Low complexity" evidence="3">
    <location>
        <begin position="363"/>
        <end position="374"/>
    </location>
</feature>
<feature type="compositionally biased region" description="Polar residues" evidence="3">
    <location>
        <begin position="353"/>
        <end position="362"/>
    </location>
</feature>
<dbReference type="Proteomes" id="UP000054107">
    <property type="component" value="Unassembled WGS sequence"/>
</dbReference>
<evidence type="ECO:0000259" key="5">
    <source>
        <dbReference type="SMART" id="SM00485"/>
    </source>
</evidence>
<accession>A0A0B7NEL3</accession>
<dbReference type="InterPro" id="IPR006084">
    <property type="entry name" value="XPG/Rad2"/>
</dbReference>
<organism evidence="6 7">
    <name type="scientific">Parasitella parasitica</name>
    <dbReference type="NCBI Taxonomy" id="35722"/>
    <lineage>
        <taxon>Eukaryota</taxon>
        <taxon>Fungi</taxon>
        <taxon>Fungi incertae sedis</taxon>
        <taxon>Mucoromycota</taxon>
        <taxon>Mucoromycotina</taxon>
        <taxon>Mucoromycetes</taxon>
        <taxon>Mucorales</taxon>
        <taxon>Mucorineae</taxon>
        <taxon>Mucoraceae</taxon>
        <taxon>Parasitella</taxon>
    </lineage>
</organism>
<dbReference type="InterPro" id="IPR029060">
    <property type="entry name" value="PIN-like_dom_sf"/>
</dbReference>
<dbReference type="PRINTS" id="PR00853">
    <property type="entry name" value="XPGRADSUPER"/>
</dbReference>
<proteinExistence type="predicted"/>